<dbReference type="Gene3D" id="3.40.140.10">
    <property type="entry name" value="Cytidine Deaminase, domain 2"/>
    <property type="match status" value="1"/>
</dbReference>
<evidence type="ECO:0000256" key="6">
    <source>
        <dbReference type="RuleBase" id="RU003797"/>
    </source>
</evidence>
<gene>
    <name evidence="8" type="ORF">SAMN05192529_105143</name>
</gene>
<dbReference type="GO" id="GO:0008237">
    <property type="term" value="F:metallopeptidase activity"/>
    <property type="evidence" value="ECO:0007669"/>
    <property type="project" value="UniProtKB-KW"/>
</dbReference>
<feature type="domain" description="MPN" evidence="7">
    <location>
        <begin position="107"/>
        <end position="229"/>
    </location>
</feature>
<dbReference type="InterPro" id="IPR046778">
    <property type="entry name" value="UPF0758_N"/>
</dbReference>
<keyword evidence="9" id="KW-1185">Reference proteome</keyword>
<dbReference type="NCBIfam" id="TIGR00608">
    <property type="entry name" value="radc"/>
    <property type="match status" value="1"/>
</dbReference>
<dbReference type="CDD" id="cd08071">
    <property type="entry name" value="MPN_DUF2466"/>
    <property type="match status" value="1"/>
</dbReference>
<proteinExistence type="inferred from homology"/>
<dbReference type="PANTHER" id="PTHR30471:SF3">
    <property type="entry name" value="UPF0758 PROTEIN YEES-RELATED"/>
    <property type="match status" value="1"/>
</dbReference>
<dbReference type="GO" id="GO:0046872">
    <property type="term" value="F:metal ion binding"/>
    <property type="evidence" value="ECO:0007669"/>
    <property type="project" value="UniProtKB-KW"/>
</dbReference>
<sequence length="230" mass="25158">MKQKTIKEWAADDRPREKLIEKGATALSNAELLAILINTGSAKGSALDIAKTLLDLHGNKLHLISRLTVTEIMNYKIPGLGMAKAVAIHAALSLSARKELEDKSRNQITSSNDMAAFLIPHMAHLQYEVFMAVYLNNANHIIHHRIISSGGLSGTIVDIRVILKGAIQCNAVAMVVAHNHPSGSLRPSDLDKKLTAKIRSAARTMEIILLDHIIVSDNGFYSFLDNNLLE</sequence>
<dbReference type="RefSeq" id="WP_091395222.1">
    <property type="nucleotide sequence ID" value="NZ_FNQY01000005.1"/>
</dbReference>
<evidence type="ECO:0000259" key="7">
    <source>
        <dbReference type="PROSITE" id="PS50249"/>
    </source>
</evidence>
<dbReference type="Proteomes" id="UP000199041">
    <property type="component" value="Unassembled WGS sequence"/>
</dbReference>
<evidence type="ECO:0000256" key="2">
    <source>
        <dbReference type="ARBA" id="ARBA00022723"/>
    </source>
</evidence>
<keyword evidence="5" id="KW-0482">Metalloprotease</keyword>
<accession>A0A1H3XFR2</accession>
<keyword evidence="4" id="KW-0862">Zinc</keyword>
<dbReference type="STRING" id="551991.SAMN05192529_105143"/>
<keyword evidence="3" id="KW-0378">Hydrolase</keyword>
<dbReference type="InterPro" id="IPR001405">
    <property type="entry name" value="UPF0758"/>
</dbReference>
<keyword evidence="1" id="KW-0645">Protease</keyword>
<evidence type="ECO:0000256" key="4">
    <source>
        <dbReference type="ARBA" id="ARBA00022833"/>
    </source>
</evidence>
<dbReference type="GO" id="GO:0006508">
    <property type="term" value="P:proteolysis"/>
    <property type="evidence" value="ECO:0007669"/>
    <property type="project" value="UniProtKB-KW"/>
</dbReference>
<organism evidence="8 9">
    <name type="scientific">Arachidicoccus rhizosphaerae</name>
    <dbReference type="NCBI Taxonomy" id="551991"/>
    <lineage>
        <taxon>Bacteria</taxon>
        <taxon>Pseudomonadati</taxon>
        <taxon>Bacteroidota</taxon>
        <taxon>Chitinophagia</taxon>
        <taxon>Chitinophagales</taxon>
        <taxon>Chitinophagaceae</taxon>
        <taxon>Arachidicoccus</taxon>
    </lineage>
</organism>
<dbReference type="InterPro" id="IPR020891">
    <property type="entry name" value="UPF0758_CS"/>
</dbReference>
<dbReference type="EMBL" id="FNQY01000005">
    <property type="protein sequence ID" value="SDZ98199.1"/>
    <property type="molecule type" value="Genomic_DNA"/>
</dbReference>
<evidence type="ECO:0000256" key="5">
    <source>
        <dbReference type="ARBA" id="ARBA00023049"/>
    </source>
</evidence>
<reference evidence="8 9" key="1">
    <citation type="submission" date="2016-10" db="EMBL/GenBank/DDBJ databases">
        <authorList>
            <person name="de Groot N.N."/>
        </authorList>
    </citation>
    <scope>NUCLEOTIDE SEQUENCE [LARGE SCALE GENOMIC DNA]</scope>
    <source>
        <strain evidence="8 9">Vu-144</strain>
    </source>
</reference>
<dbReference type="NCBIfam" id="NF000642">
    <property type="entry name" value="PRK00024.1"/>
    <property type="match status" value="1"/>
</dbReference>
<dbReference type="PROSITE" id="PS01302">
    <property type="entry name" value="UPF0758"/>
    <property type="match status" value="1"/>
</dbReference>
<protein>
    <submittedName>
        <fullName evidence="8">DNA repair protein RadC</fullName>
    </submittedName>
</protein>
<evidence type="ECO:0000256" key="1">
    <source>
        <dbReference type="ARBA" id="ARBA00022670"/>
    </source>
</evidence>
<comment type="similarity">
    <text evidence="6">Belongs to the UPF0758 family.</text>
</comment>
<dbReference type="AlphaFoldDB" id="A0A1H3XFR2"/>
<keyword evidence="2" id="KW-0479">Metal-binding</keyword>
<dbReference type="InterPro" id="IPR025657">
    <property type="entry name" value="RadC_JAB"/>
</dbReference>
<dbReference type="PROSITE" id="PS50249">
    <property type="entry name" value="MPN"/>
    <property type="match status" value="1"/>
</dbReference>
<evidence type="ECO:0000313" key="9">
    <source>
        <dbReference type="Proteomes" id="UP000199041"/>
    </source>
</evidence>
<dbReference type="PANTHER" id="PTHR30471">
    <property type="entry name" value="DNA REPAIR PROTEIN RADC"/>
    <property type="match status" value="1"/>
</dbReference>
<name>A0A1H3XFR2_9BACT</name>
<evidence type="ECO:0000256" key="3">
    <source>
        <dbReference type="ARBA" id="ARBA00022801"/>
    </source>
</evidence>
<dbReference type="InterPro" id="IPR037518">
    <property type="entry name" value="MPN"/>
</dbReference>
<dbReference type="Pfam" id="PF20582">
    <property type="entry name" value="UPF0758_N"/>
    <property type="match status" value="1"/>
</dbReference>
<evidence type="ECO:0000313" key="8">
    <source>
        <dbReference type="EMBL" id="SDZ98199.1"/>
    </source>
</evidence>
<dbReference type="OrthoDB" id="9804482at2"/>
<dbReference type="Pfam" id="PF04002">
    <property type="entry name" value="RadC"/>
    <property type="match status" value="1"/>
</dbReference>